<name>A0AA86R6N1_9EUKA</name>
<dbReference type="GO" id="GO:0008253">
    <property type="term" value="F:5'-nucleotidase activity"/>
    <property type="evidence" value="ECO:0007669"/>
    <property type="project" value="InterPro"/>
</dbReference>
<keyword evidence="4" id="KW-1185">Reference proteome</keyword>
<dbReference type="GO" id="GO:0009223">
    <property type="term" value="P:pyrimidine deoxyribonucleotide catabolic process"/>
    <property type="evidence" value="ECO:0007669"/>
    <property type="project" value="TreeGrafter"/>
</dbReference>
<dbReference type="EMBL" id="CATOUU010001108">
    <property type="protein sequence ID" value="CAI9972406.1"/>
    <property type="molecule type" value="Genomic_DNA"/>
</dbReference>
<accession>A0AA86R6N1</accession>
<organism evidence="2">
    <name type="scientific">Hexamita inflata</name>
    <dbReference type="NCBI Taxonomy" id="28002"/>
    <lineage>
        <taxon>Eukaryota</taxon>
        <taxon>Metamonada</taxon>
        <taxon>Diplomonadida</taxon>
        <taxon>Hexamitidae</taxon>
        <taxon>Hexamitinae</taxon>
        <taxon>Hexamita</taxon>
    </lineage>
</organism>
<protein>
    <submittedName>
        <fullName evidence="2">Putative</fullName>
    </submittedName>
</protein>
<dbReference type="SUPFAM" id="SSF56784">
    <property type="entry name" value="HAD-like"/>
    <property type="match status" value="1"/>
</dbReference>
<dbReference type="Pfam" id="PF06941">
    <property type="entry name" value="NT5C"/>
    <property type="match status" value="1"/>
</dbReference>
<proteinExistence type="predicted"/>
<evidence type="ECO:0000256" key="1">
    <source>
        <dbReference type="PIRSR" id="PIRSR610708-1"/>
    </source>
</evidence>
<dbReference type="PANTHER" id="PTHR16504:SF4">
    <property type="entry name" value="5'(3')-DEOXYRIBONUCLEOTIDASE"/>
    <property type="match status" value="1"/>
</dbReference>
<evidence type="ECO:0000313" key="3">
    <source>
        <dbReference type="EMBL" id="CAL6083825.1"/>
    </source>
</evidence>
<dbReference type="InterPro" id="IPR023214">
    <property type="entry name" value="HAD_sf"/>
</dbReference>
<dbReference type="InterPro" id="IPR010708">
    <property type="entry name" value="5'(3')-deoxyribonucleotidase"/>
</dbReference>
<dbReference type="EMBL" id="CAXDID020000374">
    <property type="protein sequence ID" value="CAL6083825.1"/>
    <property type="molecule type" value="Genomic_DNA"/>
</dbReference>
<dbReference type="Proteomes" id="UP001642409">
    <property type="component" value="Unassembled WGS sequence"/>
</dbReference>
<gene>
    <name evidence="2" type="ORF">HINF_LOCUS60051</name>
    <name evidence="3" type="ORF">HINF_LOCUS61912</name>
</gene>
<comment type="caution">
    <text evidence="2">The sequence shown here is derived from an EMBL/GenBank/DDBJ whole genome shotgun (WGS) entry which is preliminary data.</text>
</comment>
<dbReference type="PANTHER" id="PTHR16504">
    <property type="entry name" value="5'(3')-DEOXYRIBONUCLEOTIDASE"/>
    <property type="match status" value="1"/>
</dbReference>
<feature type="active site" description="Proton donor" evidence="1">
    <location>
        <position position="16"/>
    </location>
</feature>
<dbReference type="Gene3D" id="3.40.50.1000">
    <property type="entry name" value="HAD superfamily/HAD-like"/>
    <property type="match status" value="1"/>
</dbReference>
<sequence length="213" mass="24973">MNNYLPTNKSILFDLDGTIFSMSSTLLPRINKYYSRPVIEAVPMIEHMQQTGGIYPGLLTVDSCYKPRLFVEQQIYPQCFELINYLIANKFDVWFVTMPLQNYHTKSSQQEKIAQIQRYFGQKLAQHIIFSCKKFEIPGLYLVDDRPQHPAEESKAQWKAILMEQVYNYQIDCSRRISTDNALTDMIQLMHRDAQMNISDEKQNKEQSILISQ</sequence>
<reference evidence="3 4" key="2">
    <citation type="submission" date="2024-07" db="EMBL/GenBank/DDBJ databases">
        <authorList>
            <person name="Akdeniz Z."/>
        </authorList>
    </citation>
    <scope>NUCLEOTIDE SEQUENCE [LARGE SCALE GENOMIC DNA]</scope>
</reference>
<evidence type="ECO:0000313" key="2">
    <source>
        <dbReference type="EMBL" id="CAI9972406.1"/>
    </source>
</evidence>
<feature type="active site" description="Nucleophile" evidence="1">
    <location>
        <position position="14"/>
    </location>
</feature>
<dbReference type="InterPro" id="IPR036412">
    <property type="entry name" value="HAD-like_sf"/>
</dbReference>
<reference evidence="2" key="1">
    <citation type="submission" date="2023-06" db="EMBL/GenBank/DDBJ databases">
        <authorList>
            <person name="Kurt Z."/>
        </authorList>
    </citation>
    <scope>NUCLEOTIDE SEQUENCE</scope>
</reference>
<dbReference type="Gene3D" id="1.10.40.40">
    <property type="entry name" value="Deoxyribonucleotidase, domain 2"/>
    <property type="match status" value="1"/>
</dbReference>
<evidence type="ECO:0000313" key="4">
    <source>
        <dbReference type="Proteomes" id="UP001642409"/>
    </source>
</evidence>
<dbReference type="AlphaFoldDB" id="A0AA86R6N1"/>